<comment type="similarity">
    <text evidence="1">Belongs to the NodU/CmcH family.</text>
</comment>
<dbReference type="Gene3D" id="3.90.870.20">
    <property type="entry name" value="Carbamoyltransferase, C-terminal domain"/>
    <property type="match status" value="1"/>
</dbReference>
<dbReference type="InterPro" id="IPR038152">
    <property type="entry name" value="Carbam_trans_C_sf"/>
</dbReference>
<gene>
    <name evidence="4" type="ORF">OLMES_3120</name>
</gene>
<dbReference type="OrthoDB" id="9780777at2"/>
<name>A0A1Y0ICQ6_9GAMM</name>
<dbReference type="InterPro" id="IPR043129">
    <property type="entry name" value="ATPase_NBD"/>
</dbReference>
<dbReference type="Gene3D" id="3.30.420.40">
    <property type="match status" value="2"/>
</dbReference>
<dbReference type="InterPro" id="IPR003696">
    <property type="entry name" value="Carbtransf_dom"/>
</dbReference>
<evidence type="ECO:0000259" key="2">
    <source>
        <dbReference type="Pfam" id="PF02543"/>
    </source>
</evidence>
<keyword evidence="4" id="KW-0808">Transferase</keyword>
<proteinExistence type="inferred from homology"/>
<dbReference type="InterPro" id="IPR031730">
    <property type="entry name" value="Carbam_trans_C"/>
</dbReference>
<dbReference type="KEGG" id="ome:OLMES_3120"/>
<evidence type="ECO:0000256" key="1">
    <source>
        <dbReference type="ARBA" id="ARBA00006129"/>
    </source>
</evidence>
<dbReference type="RefSeq" id="WP_087462085.1">
    <property type="nucleotide sequence ID" value="NZ_CP021425.1"/>
</dbReference>
<dbReference type="EMBL" id="CP021425">
    <property type="protein sequence ID" value="ARU57163.1"/>
    <property type="molecule type" value="Genomic_DNA"/>
</dbReference>
<keyword evidence="5" id="KW-1185">Reference proteome</keyword>
<feature type="domain" description="Carbamoyltransferase" evidence="2">
    <location>
        <begin position="4"/>
        <end position="339"/>
    </location>
</feature>
<organism evidence="4 5">
    <name type="scientific">Oleiphilus messinensis</name>
    <dbReference type="NCBI Taxonomy" id="141451"/>
    <lineage>
        <taxon>Bacteria</taxon>
        <taxon>Pseudomonadati</taxon>
        <taxon>Pseudomonadota</taxon>
        <taxon>Gammaproteobacteria</taxon>
        <taxon>Oceanospirillales</taxon>
        <taxon>Oleiphilaceae</taxon>
        <taxon>Oleiphilus</taxon>
    </lineage>
</organism>
<dbReference type="GO" id="GO:0016740">
    <property type="term" value="F:transferase activity"/>
    <property type="evidence" value="ECO:0007669"/>
    <property type="project" value="UniProtKB-KW"/>
</dbReference>
<dbReference type="Pfam" id="PF02543">
    <property type="entry name" value="Carbam_trans_N"/>
    <property type="match status" value="1"/>
</dbReference>
<dbReference type="SUPFAM" id="SSF53067">
    <property type="entry name" value="Actin-like ATPase domain"/>
    <property type="match status" value="1"/>
</dbReference>
<dbReference type="PANTHER" id="PTHR34847:SF1">
    <property type="entry name" value="NODULATION PROTEIN U"/>
    <property type="match status" value="1"/>
</dbReference>
<sequence length="711" mass="79247">MALVLGTKIAQHDACFALVKDGEVLCIYEEERFNRIKHGHCSTSVALNRLLSDYGITVSDIDYVTNYIDVQLFPFILNDILDPSFRAAKLAANPEDKNSMMDWFYNAYAGMLLTYGFEKSKIVSVRHHLAHMAGAFYPSPCHSAALISADGFGEAESAVIAKGEGSDIQILQSNEYPASLGALYLAFTNFLGWDYGEEGKTMALASYGKPKYLDKFIGEYLNLQDNGFFTYRKPELLGECTFLVNPFVEKMFGTPRKREDKLTQYHMDIAATIQEFTNQTFIKLAKEAKKLTNEKTLVISGGVALNSVANGQILKQNLFDEVLAYPHSNDAGTAVGGALWVEYSKLGNKRQNHWYFNHAYLGTQIDSENIESVAEKYDLSYKKVENPAKVAADLISEGKIVGWVQGRAEIGPRALGNRSILGNPANANIKNLINSKVKNRENWRPFAPSVLAEDAALYFDTNQKLPYMIIVADVRPEWRDKIPSVIHVDGTARVQTVDKNVNPRFYELLTEMKRKTGLGMVLNTSFNAGGEPIISTTEQAIKNFLTTEMDALIIDNAVFEDKANAQPCDKFAVHQSTFAALDPTKPLYVLGVSDNSDISFYTEFLSHLAYWEQPVAIHPHLEKLSGIKLNALLPEQIIEDPGFDNASILVLGGQTASHWTFDAYLIRAELVVQGFDYFPNHQILSIAQNGGVSDLNVLQLHQKFMLENGQF</sequence>
<accession>A0A1Y0ICQ6</accession>
<dbReference type="PANTHER" id="PTHR34847">
    <property type="entry name" value="NODULATION PROTEIN U"/>
    <property type="match status" value="1"/>
</dbReference>
<evidence type="ECO:0000313" key="5">
    <source>
        <dbReference type="Proteomes" id="UP000196027"/>
    </source>
</evidence>
<dbReference type="Proteomes" id="UP000196027">
    <property type="component" value="Chromosome"/>
</dbReference>
<evidence type="ECO:0000313" key="4">
    <source>
        <dbReference type="EMBL" id="ARU57163.1"/>
    </source>
</evidence>
<reference evidence="4 5" key="1">
    <citation type="submission" date="2017-05" db="EMBL/GenBank/DDBJ databases">
        <title>Genomic insights into alkan degradation activity of Oleiphilus messinensis.</title>
        <authorList>
            <person name="Kozyavkin S.A."/>
            <person name="Slesarev A.I."/>
            <person name="Golyshin P.N."/>
            <person name="Korzhenkov A."/>
            <person name="Golyshina O.N."/>
            <person name="Toshchakov S.V."/>
        </authorList>
    </citation>
    <scope>NUCLEOTIDE SEQUENCE [LARGE SCALE GENOMIC DNA]</scope>
    <source>
        <strain evidence="4 5">ME102</strain>
    </source>
</reference>
<dbReference type="Pfam" id="PF16861">
    <property type="entry name" value="Carbam_trans_C"/>
    <property type="match status" value="1"/>
</dbReference>
<dbReference type="AlphaFoldDB" id="A0A1Y0ICQ6"/>
<dbReference type="CDD" id="cd24098">
    <property type="entry name" value="ASKHA_NBD_TobZ_N"/>
    <property type="match status" value="1"/>
</dbReference>
<evidence type="ECO:0000259" key="3">
    <source>
        <dbReference type="Pfam" id="PF16861"/>
    </source>
</evidence>
<dbReference type="InterPro" id="IPR051338">
    <property type="entry name" value="NodU/CmcH_Carbamoyltrnsfr"/>
</dbReference>
<feature type="domain" description="Carbamoyltransferase C-terminal" evidence="3">
    <location>
        <begin position="392"/>
        <end position="559"/>
    </location>
</feature>
<protein>
    <submittedName>
        <fullName evidence="4">Carbamoyltransferase</fullName>
    </submittedName>
</protein>